<evidence type="ECO:0000313" key="10">
    <source>
        <dbReference type="Proteomes" id="UP000234275"/>
    </source>
</evidence>
<feature type="domain" description="Wax synthase" evidence="8">
    <location>
        <begin position="222"/>
        <end position="309"/>
    </location>
</feature>
<keyword evidence="3" id="KW-0808">Transferase</keyword>
<evidence type="ECO:0000256" key="4">
    <source>
        <dbReference type="ARBA" id="ARBA00022692"/>
    </source>
</evidence>
<dbReference type="GO" id="GO:0016020">
    <property type="term" value="C:membrane"/>
    <property type="evidence" value="ECO:0007669"/>
    <property type="project" value="UniProtKB-SubCell"/>
</dbReference>
<dbReference type="Pfam" id="PF13813">
    <property type="entry name" value="MBOAT_2"/>
    <property type="match status" value="1"/>
</dbReference>
<evidence type="ECO:0000259" key="8">
    <source>
        <dbReference type="Pfam" id="PF13813"/>
    </source>
</evidence>
<keyword evidence="4 7" id="KW-0812">Transmembrane</keyword>
<dbReference type="GO" id="GO:0006629">
    <property type="term" value="P:lipid metabolic process"/>
    <property type="evidence" value="ECO:0007669"/>
    <property type="project" value="InterPro"/>
</dbReference>
<dbReference type="RefSeq" id="XP_024700074.1">
    <property type="nucleotide sequence ID" value="XM_024851799.1"/>
</dbReference>
<proteinExistence type="inferred from homology"/>
<feature type="transmembrane region" description="Helical" evidence="7">
    <location>
        <begin position="189"/>
        <end position="216"/>
    </location>
</feature>
<gene>
    <name evidence="9" type="ORF">P170DRAFT_458457</name>
</gene>
<evidence type="ECO:0000256" key="6">
    <source>
        <dbReference type="ARBA" id="ARBA00023136"/>
    </source>
</evidence>
<organism evidence="9 10">
    <name type="scientific">Aspergillus steynii IBT 23096</name>
    <dbReference type="NCBI Taxonomy" id="1392250"/>
    <lineage>
        <taxon>Eukaryota</taxon>
        <taxon>Fungi</taxon>
        <taxon>Dikarya</taxon>
        <taxon>Ascomycota</taxon>
        <taxon>Pezizomycotina</taxon>
        <taxon>Eurotiomycetes</taxon>
        <taxon>Eurotiomycetidae</taxon>
        <taxon>Eurotiales</taxon>
        <taxon>Aspergillaceae</taxon>
        <taxon>Aspergillus</taxon>
        <taxon>Aspergillus subgen. Circumdati</taxon>
    </lineage>
</organism>
<evidence type="ECO:0000256" key="7">
    <source>
        <dbReference type="SAM" id="Phobius"/>
    </source>
</evidence>
<feature type="transmembrane region" description="Helical" evidence="7">
    <location>
        <begin position="274"/>
        <end position="291"/>
    </location>
</feature>
<dbReference type="VEuPathDB" id="FungiDB:P170DRAFT_458457"/>
<dbReference type="EMBL" id="MSFO01000008">
    <property type="protein sequence ID" value="PLB44772.1"/>
    <property type="molecule type" value="Genomic_DNA"/>
</dbReference>
<dbReference type="OrthoDB" id="1077582at2759"/>
<keyword evidence="6 7" id="KW-0472">Membrane</keyword>
<name>A0A2I2FVW2_9EURO</name>
<dbReference type="GO" id="GO:0008374">
    <property type="term" value="F:O-acyltransferase activity"/>
    <property type="evidence" value="ECO:0007669"/>
    <property type="project" value="InterPro"/>
</dbReference>
<keyword evidence="10" id="KW-1185">Reference proteome</keyword>
<dbReference type="Proteomes" id="UP000234275">
    <property type="component" value="Unassembled WGS sequence"/>
</dbReference>
<dbReference type="STRING" id="1392250.A0A2I2FVW2"/>
<protein>
    <recommendedName>
        <fullName evidence="8">Wax synthase domain-containing protein</fullName>
    </recommendedName>
</protein>
<accession>A0A2I2FVW2</accession>
<keyword evidence="5 7" id="KW-1133">Transmembrane helix</keyword>
<dbReference type="PANTHER" id="PTHR31595">
    <property type="entry name" value="LONG-CHAIN-ALCOHOL O-FATTY-ACYLTRANSFERASE 3-RELATED"/>
    <property type="match status" value="1"/>
</dbReference>
<sequence>MPGSGSTIVTAGVISFTPAGSALRWGAFPFIALCVWQCISTSIDYLVRSPWASLVGGHSVTLLFQYIDLVLLRRWTVELSHSNPRNRFWMRRFALGLSSTWNSRFVGTREQVKNVPRFSSTDPKYIPTRSVFLRSMATRILVSYVLLDILGASADPEVNARFYTLAKIPVFGRLGEISSEELLMRVGCVVGAAIGLVCTQGGIYCIFAVVGVLLGVSDPKDWPPFYGSIFDAYTLRGFWSCSWHQSNTHKLNSISRYLTYELMKIQPHTLGAKFTRMGVVFAVSGFMHFLIDISAGIPVYDSGAMRFFCTQIVGIIVEELFRAAHGLIRPQHKTETPSKRQRAVGYVWVGAFLVWSLPSYVYPMMYRGALGLDDSVVPVKLVQRVLQ</sequence>
<evidence type="ECO:0000256" key="2">
    <source>
        <dbReference type="ARBA" id="ARBA00007282"/>
    </source>
</evidence>
<feature type="transmembrane region" description="Helical" evidence="7">
    <location>
        <begin position="343"/>
        <end position="362"/>
    </location>
</feature>
<evidence type="ECO:0000313" key="9">
    <source>
        <dbReference type="EMBL" id="PLB44772.1"/>
    </source>
</evidence>
<dbReference type="InterPro" id="IPR032805">
    <property type="entry name" value="Wax_synthase_dom"/>
</dbReference>
<dbReference type="PANTHER" id="PTHR31595:SF67">
    <property type="entry name" value="WAX SYNTHASE DOMAIN-CONTAINING PROTEIN"/>
    <property type="match status" value="1"/>
</dbReference>
<dbReference type="GeneID" id="36559497"/>
<dbReference type="InterPro" id="IPR044851">
    <property type="entry name" value="Wax_synthase"/>
</dbReference>
<evidence type="ECO:0000256" key="5">
    <source>
        <dbReference type="ARBA" id="ARBA00022989"/>
    </source>
</evidence>
<reference evidence="9 10" key="1">
    <citation type="submission" date="2016-12" db="EMBL/GenBank/DDBJ databases">
        <title>The genomes of Aspergillus section Nigri reveals drivers in fungal speciation.</title>
        <authorList>
            <consortium name="DOE Joint Genome Institute"/>
            <person name="Vesth T.C."/>
            <person name="Nybo J."/>
            <person name="Theobald S."/>
            <person name="Brandl J."/>
            <person name="Frisvad J.C."/>
            <person name="Nielsen K.F."/>
            <person name="Lyhne E.K."/>
            <person name="Kogle M.E."/>
            <person name="Kuo A."/>
            <person name="Riley R."/>
            <person name="Clum A."/>
            <person name="Nolan M."/>
            <person name="Lipzen A."/>
            <person name="Salamov A."/>
            <person name="Henrissat B."/>
            <person name="Wiebenga A."/>
            <person name="De Vries R.P."/>
            <person name="Grigoriev I.V."/>
            <person name="Mortensen U.H."/>
            <person name="Andersen M.R."/>
            <person name="Baker S.E."/>
        </authorList>
    </citation>
    <scope>NUCLEOTIDE SEQUENCE [LARGE SCALE GENOMIC DNA]</scope>
    <source>
        <strain evidence="9 10">IBT 23096</strain>
    </source>
</reference>
<evidence type="ECO:0000256" key="1">
    <source>
        <dbReference type="ARBA" id="ARBA00004141"/>
    </source>
</evidence>
<dbReference type="AlphaFoldDB" id="A0A2I2FVW2"/>
<comment type="caution">
    <text evidence="9">The sequence shown here is derived from an EMBL/GenBank/DDBJ whole genome shotgun (WGS) entry which is preliminary data.</text>
</comment>
<comment type="similarity">
    <text evidence="2">Belongs to the wax synthase family.</text>
</comment>
<evidence type="ECO:0000256" key="3">
    <source>
        <dbReference type="ARBA" id="ARBA00022679"/>
    </source>
</evidence>
<comment type="subcellular location">
    <subcellularLocation>
        <location evidence="1">Membrane</location>
        <topology evidence="1">Multi-pass membrane protein</topology>
    </subcellularLocation>
</comment>